<keyword evidence="8" id="KW-1185">Reference proteome</keyword>
<dbReference type="GO" id="GO:0016705">
    <property type="term" value="F:oxidoreductase activity, acting on paired donors, with incorporation or reduction of molecular oxygen"/>
    <property type="evidence" value="ECO:0007669"/>
    <property type="project" value="InterPro"/>
</dbReference>
<dbReference type="InterPro" id="IPR036661">
    <property type="entry name" value="Luciferase-like_sf"/>
</dbReference>
<comment type="similarity">
    <text evidence="5">Belongs to the NtaA/SnaA/DszA monooxygenase family.</text>
</comment>
<protein>
    <submittedName>
        <fullName evidence="7">Dimethyl-sulfide monooxygenase</fullName>
    </submittedName>
</protein>
<dbReference type="GO" id="GO:0004497">
    <property type="term" value="F:monooxygenase activity"/>
    <property type="evidence" value="ECO:0007669"/>
    <property type="project" value="UniProtKB-KW"/>
</dbReference>
<gene>
    <name evidence="7" type="ORF">AB675_8945</name>
</gene>
<evidence type="ECO:0000256" key="3">
    <source>
        <dbReference type="ARBA" id="ARBA00023002"/>
    </source>
</evidence>
<dbReference type="AlphaFoldDB" id="A0A0N1NW48"/>
<dbReference type="VEuPathDB" id="FungiDB:AB675_8945"/>
<keyword evidence="3" id="KW-0560">Oxidoreductase</keyword>
<keyword evidence="2" id="KW-0288">FMN</keyword>
<dbReference type="OrthoDB" id="5561043at2759"/>
<dbReference type="NCBIfam" id="TIGR03860">
    <property type="entry name" value="FMN_nitrolo"/>
    <property type="match status" value="1"/>
</dbReference>
<sequence>MARPAKQMQLNLFENASLGTNTAIGQWKTPGDTSRTKDRLDYWRWLARLAEKGKFTSIFGGANIGAMDPLVIVPVMAAETESLSFGITASTSYIAPYALARTYSTLDHMTNGRIGWNIVTSHSTSAAQAFGKDEVVPHDERYAAADEYMDIVYSLWEKSWEDGAIRWQNEPEMAFDPSKIHNISYEGKYHRMNGTHQTHPSPQRTPLLFQAGASKAGIAFASKHAEGIFFTAPTLEAAKKFSSSIRSKAAEDGRDPYSIKLFLGIMPIIGRTEEEAQAKLESFRAQVSVQGGLARFGNFSTVDLSGVPLDEEFKFEGAHYANSIQGVVNNIKLISEQGKFTPRIAGELYAFGGSNPRPVGTPEQIADFFEKWWREADIDGFNVNYISSPSSMEDLVELLVPELQRRGIYRKEYPVPGGTARENMYGEKGHNLLGPQHFGASFRWPEPTETIASDQA</sequence>
<dbReference type="Pfam" id="PF00296">
    <property type="entry name" value="Bac_luciferase"/>
    <property type="match status" value="1"/>
</dbReference>
<evidence type="ECO:0000256" key="5">
    <source>
        <dbReference type="ARBA" id="ARBA00033748"/>
    </source>
</evidence>
<dbReference type="InterPro" id="IPR011251">
    <property type="entry name" value="Luciferase-like_dom"/>
</dbReference>
<evidence type="ECO:0000256" key="4">
    <source>
        <dbReference type="ARBA" id="ARBA00023033"/>
    </source>
</evidence>
<dbReference type="RefSeq" id="XP_017996149.1">
    <property type="nucleotide sequence ID" value="XM_018149436.1"/>
</dbReference>
<dbReference type="Proteomes" id="UP000038010">
    <property type="component" value="Unassembled WGS sequence"/>
</dbReference>
<dbReference type="PANTHER" id="PTHR30011">
    <property type="entry name" value="ALKANESULFONATE MONOOXYGENASE-RELATED"/>
    <property type="match status" value="1"/>
</dbReference>
<feature type="domain" description="Luciferase-like" evidence="6">
    <location>
        <begin position="30"/>
        <end position="375"/>
    </location>
</feature>
<dbReference type="GeneID" id="28741316"/>
<proteinExistence type="inferred from homology"/>
<dbReference type="STRING" id="1664694.A0A0N1NW48"/>
<keyword evidence="1" id="KW-0285">Flavoprotein</keyword>
<dbReference type="EMBL" id="LFJN01000033">
    <property type="protein sequence ID" value="KPI36186.1"/>
    <property type="molecule type" value="Genomic_DNA"/>
</dbReference>
<evidence type="ECO:0000256" key="1">
    <source>
        <dbReference type="ARBA" id="ARBA00022630"/>
    </source>
</evidence>
<dbReference type="SUPFAM" id="SSF51679">
    <property type="entry name" value="Bacterial luciferase-like"/>
    <property type="match status" value="1"/>
</dbReference>
<dbReference type="PIRSF" id="PIRSF000337">
    <property type="entry name" value="NTA_MOA"/>
    <property type="match status" value="1"/>
</dbReference>
<name>A0A0N1NW48_9EURO</name>
<dbReference type="InterPro" id="IPR016215">
    <property type="entry name" value="NTA_MOA"/>
</dbReference>
<accession>A0A0N1NW48</accession>
<dbReference type="Gene3D" id="3.20.20.30">
    <property type="entry name" value="Luciferase-like domain"/>
    <property type="match status" value="1"/>
</dbReference>
<evidence type="ECO:0000256" key="2">
    <source>
        <dbReference type="ARBA" id="ARBA00022643"/>
    </source>
</evidence>
<evidence type="ECO:0000313" key="7">
    <source>
        <dbReference type="EMBL" id="KPI36186.1"/>
    </source>
</evidence>
<dbReference type="InterPro" id="IPR051260">
    <property type="entry name" value="Diverse_substr_monoxygenases"/>
</dbReference>
<evidence type="ECO:0000313" key="8">
    <source>
        <dbReference type="Proteomes" id="UP000038010"/>
    </source>
</evidence>
<organism evidence="7 8">
    <name type="scientific">Cyphellophora attinorum</name>
    <dbReference type="NCBI Taxonomy" id="1664694"/>
    <lineage>
        <taxon>Eukaryota</taxon>
        <taxon>Fungi</taxon>
        <taxon>Dikarya</taxon>
        <taxon>Ascomycota</taxon>
        <taxon>Pezizomycotina</taxon>
        <taxon>Eurotiomycetes</taxon>
        <taxon>Chaetothyriomycetidae</taxon>
        <taxon>Chaetothyriales</taxon>
        <taxon>Cyphellophoraceae</taxon>
        <taxon>Cyphellophora</taxon>
    </lineage>
</organism>
<reference evidence="7 8" key="1">
    <citation type="submission" date="2015-06" db="EMBL/GenBank/DDBJ databases">
        <title>Draft genome of the ant-associated black yeast Phialophora attae CBS 131958.</title>
        <authorList>
            <person name="Moreno L.F."/>
            <person name="Stielow B.J."/>
            <person name="de Hoog S."/>
            <person name="Vicente V.A."/>
            <person name="Weiss V.A."/>
            <person name="de Vries M."/>
            <person name="Cruz L.M."/>
            <person name="Souza E.M."/>
        </authorList>
    </citation>
    <scope>NUCLEOTIDE SEQUENCE [LARGE SCALE GENOMIC DNA]</scope>
    <source>
        <strain evidence="7 8">CBS 131958</strain>
    </source>
</reference>
<dbReference type="PANTHER" id="PTHR30011:SF16">
    <property type="entry name" value="C2H2 FINGER DOMAIN TRANSCRIPTION FACTOR (EUROFUNG)-RELATED"/>
    <property type="match status" value="1"/>
</dbReference>
<comment type="caution">
    <text evidence="7">The sequence shown here is derived from an EMBL/GenBank/DDBJ whole genome shotgun (WGS) entry which is preliminary data.</text>
</comment>
<evidence type="ECO:0000259" key="6">
    <source>
        <dbReference type="Pfam" id="PF00296"/>
    </source>
</evidence>
<keyword evidence="4 7" id="KW-0503">Monooxygenase</keyword>